<organism evidence="1">
    <name type="scientific">Siphoviridae sp. ct4Z13</name>
    <dbReference type="NCBI Taxonomy" id="2827778"/>
    <lineage>
        <taxon>Viruses</taxon>
        <taxon>Duplodnaviria</taxon>
        <taxon>Heunggongvirae</taxon>
        <taxon>Uroviricota</taxon>
        <taxon>Caudoviricetes</taxon>
    </lineage>
</organism>
<dbReference type="GO" id="GO:0003677">
    <property type="term" value="F:DNA binding"/>
    <property type="evidence" value="ECO:0007669"/>
    <property type="project" value="InterPro"/>
</dbReference>
<evidence type="ECO:0000313" key="1">
    <source>
        <dbReference type="EMBL" id="DAF48261.1"/>
    </source>
</evidence>
<dbReference type="InterPro" id="IPR018330">
    <property type="entry name" value="RecT_fam"/>
</dbReference>
<protein>
    <submittedName>
        <fullName evidence="1">RecT protein</fullName>
    </submittedName>
</protein>
<reference evidence="1" key="1">
    <citation type="journal article" date="2021" name="Proc. Natl. Acad. Sci. U.S.A.">
        <title>A Catalog of Tens of Thousands of Viruses from Human Metagenomes Reveals Hidden Associations with Chronic Diseases.</title>
        <authorList>
            <person name="Tisza M.J."/>
            <person name="Buck C.B."/>
        </authorList>
    </citation>
    <scope>NUCLEOTIDE SEQUENCE</scope>
    <source>
        <strain evidence="1">Ct4Z13</strain>
    </source>
</reference>
<dbReference type="EMBL" id="BK032566">
    <property type="protein sequence ID" value="DAF48261.1"/>
    <property type="molecule type" value="Genomic_DNA"/>
</dbReference>
<sequence>MAVQSMVQQASQARENKITTIKTDTGEIKLSSNIVKSYLVAGGGNVSDQEVKLFIALCSAQKLNPFIKEAHLIKYGSSPATMVVSKDVYQKRADKHPEYQGKKAGIIVLTAEGKIDYRVGTFYIPSREELVGGWCEVYRKDREPERVEVSLDEYVGKKKDGTVNAQWSGKPATMIRKVAVAQCLREAFTSEFQGMYVPEEMGVEDTTSNFVVEETPQVHQAIEATTAPTMQDIINEEKQTEKVPVDDFDPMSM</sequence>
<dbReference type="GO" id="GO:0006310">
    <property type="term" value="P:DNA recombination"/>
    <property type="evidence" value="ECO:0007669"/>
    <property type="project" value="InterPro"/>
</dbReference>
<name>A0A8S5SB82_9CAUD</name>
<dbReference type="InterPro" id="IPR010183">
    <property type="entry name" value="Phage_lambda_Bet"/>
</dbReference>
<proteinExistence type="predicted"/>
<accession>A0A8S5SB82</accession>
<dbReference type="NCBIfam" id="TIGR01913">
    <property type="entry name" value="bet_lambda"/>
    <property type="match status" value="1"/>
</dbReference>
<dbReference type="Pfam" id="PF03837">
    <property type="entry name" value="RecT"/>
    <property type="match status" value="1"/>
</dbReference>